<evidence type="ECO:0000256" key="3">
    <source>
        <dbReference type="ARBA" id="ARBA00022692"/>
    </source>
</evidence>
<evidence type="ECO:0000313" key="7">
    <source>
        <dbReference type="EMBL" id="SUZ59911.1"/>
    </source>
</evidence>
<dbReference type="Pfam" id="PF02472">
    <property type="entry name" value="ExbD"/>
    <property type="match status" value="1"/>
</dbReference>
<dbReference type="InterPro" id="IPR003400">
    <property type="entry name" value="ExbD"/>
</dbReference>
<reference evidence="7" key="1">
    <citation type="submission" date="2018-05" db="EMBL/GenBank/DDBJ databases">
        <authorList>
            <person name="Lanie J.A."/>
            <person name="Ng W.-L."/>
            <person name="Kazmierczak K.M."/>
            <person name="Andrzejewski T.M."/>
            <person name="Davidsen T.M."/>
            <person name="Wayne K.J."/>
            <person name="Tettelin H."/>
            <person name="Glass J.I."/>
            <person name="Rusch D."/>
            <person name="Podicherti R."/>
            <person name="Tsui H.-C.T."/>
            <person name="Winkler M.E."/>
        </authorList>
    </citation>
    <scope>NUCLEOTIDE SEQUENCE</scope>
</reference>
<keyword evidence="2" id="KW-1003">Cell membrane</keyword>
<protein>
    <recommendedName>
        <fullName evidence="8">Biopolymer transporter ExbD</fullName>
    </recommendedName>
</protein>
<proteinExistence type="predicted"/>
<evidence type="ECO:0000256" key="2">
    <source>
        <dbReference type="ARBA" id="ARBA00022475"/>
    </source>
</evidence>
<evidence type="ECO:0000256" key="6">
    <source>
        <dbReference type="SAM" id="Phobius"/>
    </source>
</evidence>
<dbReference type="AlphaFoldDB" id="A0A381NZ41"/>
<dbReference type="GO" id="GO:0022857">
    <property type="term" value="F:transmembrane transporter activity"/>
    <property type="evidence" value="ECO:0007669"/>
    <property type="project" value="InterPro"/>
</dbReference>
<dbReference type="PANTHER" id="PTHR30558">
    <property type="entry name" value="EXBD MEMBRANE COMPONENT OF PMF-DRIVEN MACROMOLECULE IMPORT SYSTEM"/>
    <property type="match status" value="1"/>
</dbReference>
<dbReference type="GO" id="GO:0005886">
    <property type="term" value="C:plasma membrane"/>
    <property type="evidence" value="ECO:0007669"/>
    <property type="project" value="UniProtKB-SubCell"/>
</dbReference>
<dbReference type="Gene3D" id="3.30.420.270">
    <property type="match status" value="1"/>
</dbReference>
<keyword evidence="4 6" id="KW-1133">Transmembrane helix</keyword>
<sequence length="135" mass="14804">MKSGLMKKRDQEETGEIDLTPMLDVVFILLIFFIVTSVFVTEAGIEVTKPEASTVEDTSGDLILIAVGQAGDIWIDGEQIDPRFIRSRFELRLADAPNSAIIIQADQNANNEQVLIILEAAREANIEDVSISAEA</sequence>
<keyword evidence="3 6" id="KW-0812">Transmembrane</keyword>
<name>A0A381NZ41_9ZZZZ</name>
<comment type="subcellular location">
    <subcellularLocation>
        <location evidence="1">Cell membrane</location>
        <topology evidence="1">Single-pass membrane protein</topology>
    </subcellularLocation>
</comment>
<evidence type="ECO:0000256" key="1">
    <source>
        <dbReference type="ARBA" id="ARBA00004162"/>
    </source>
</evidence>
<accession>A0A381NZ41</accession>
<dbReference type="EMBL" id="UINC01000708">
    <property type="protein sequence ID" value="SUZ59911.1"/>
    <property type="molecule type" value="Genomic_DNA"/>
</dbReference>
<dbReference type="PANTHER" id="PTHR30558:SF13">
    <property type="entry name" value="BIOPOLYMER TRANSPORT PROTEIN EXBD2"/>
    <property type="match status" value="1"/>
</dbReference>
<organism evidence="7">
    <name type="scientific">marine metagenome</name>
    <dbReference type="NCBI Taxonomy" id="408172"/>
    <lineage>
        <taxon>unclassified sequences</taxon>
        <taxon>metagenomes</taxon>
        <taxon>ecological metagenomes</taxon>
    </lineage>
</organism>
<gene>
    <name evidence="7" type="ORF">METZ01_LOCUS12765</name>
</gene>
<keyword evidence="5 6" id="KW-0472">Membrane</keyword>
<feature type="transmembrane region" description="Helical" evidence="6">
    <location>
        <begin position="21"/>
        <end position="40"/>
    </location>
</feature>
<evidence type="ECO:0000256" key="5">
    <source>
        <dbReference type="ARBA" id="ARBA00023136"/>
    </source>
</evidence>
<evidence type="ECO:0008006" key="8">
    <source>
        <dbReference type="Google" id="ProtNLM"/>
    </source>
</evidence>
<evidence type="ECO:0000256" key="4">
    <source>
        <dbReference type="ARBA" id="ARBA00022989"/>
    </source>
</evidence>